<accession>A0A0L0V763</accession>
<evidence type="ECO:0000313" key="2">
    <source>
        <dbReference type="Proteomes" id="UP000054564"/>
    </source>
</evidence>
<proteinExistence type="predicted"/>
<name>A0A0L0V763_9BASI</name>
<keyword evidence="2" id="KW-1185">Reference proteome</keyword>
<evidence type="ECO:0000313" key="1">
    <source>
        <dbReference type="EMBL" id="KNE94839.1"/>
    </source>
</evidence>
<comment type="caution">
    <text evidence="1">The sequence shown here is derived from an EMBL/GenBank/DDBJ whole genome shotgun (WGS) entry which is preliminary data.</text>
</comment>
<dbReference type="EMBL" id="AJIL01000108">
    <property type="protein sequence ID" value="KNE94839.1"/>
    <property type="molecule type" value="Genomic_DNA"/>
</dbReference>
<sequence>MSNIDQAAGVKQWQKETTRTRIERAPLVPCLVKLQVPPEEMVPSSFSIPVSSDDVTVADLESLVLHSRSRKKEHYSSRDVGLGSLMYSSTGPSKAHDSSRRHCFLRTGFKLLLGAEGIAARTPAAACVMFYAAGSSSNVTQPLTSLVGGTTAEAGVGGVVLWEENHSLIGGRQPD</sequence>
<dbReference type="Proteomes" id="UP000054564">
    <property type="component" value="Unassembled WGS sequence"/>
</dbReference>
<organism evidence="1 2">
    <name type="scientific">Puccinia striiformis f. sp. tritici PST-78</name>
    <dbReference type="NCBI Taxonomy" id="1165861"/>
    <lineage>
        <taxon>Eukaryota</taxon>
        <taxon>Fungi</taxon>
        <taxon>Dikarya</taxon>
        <taxon>Basidiomycota</taxon>
        <taxon>Pucciniomycotina</taxon>
        <taxon>Pucciniomycetes</taxon>
        <taxon>Pucciniales</taxon>
        <taxon>Pucciniaceae</taxon>
        <taxon>Puccinia</taxon>
    </lineage>
</organism>
<gene>
    <name evidence="1" type="ORF">PSTG_11848</name>
</gene>
<protein>
    <submittedName>
        <fullName evidence="1">Uncharacterized protein</fullName>
    </submittedName>
</protein>
<reference evidence="2" key="1">
    <citation type="submission" date="2014-03" db="EMBL/GenBank/DDBJ databases">
        <title>The Genome Sequence of Puccinia striiformis f. sp. tritici PST-78.</title>
        <authorList>
            <consortium name="The Broad Institute Genome Sequencing Platform"/>
            <person name="Cuomo C."/>
            <person name="Hulbert S."/>
            <person name="Chen X."/>
            <person name="Walker B."/>
            <person name="Young S.K."/>
            <person name="Zeng Q."/>
            <person name="Gargeya S."/>
            <person name="Fitzgerald M."/>
            <person name="Haas B."/>
            <person name="Abouelleil A."/>
            <person name="Alvarado L."/>
            <person name="Arachchi H.M."/>
            <person name="Berlin A.M."/>
            <person name="Chapman S.B."/>
            <person name="Goldberg J."/>
            <person name="Griggs A."/>
            <person name="Gujja S."/>
            <person name="Hansen M."/>
            <person name="Howarth C."/>
            <person name="Imamovic A."/>
            <person name="Larimer J."/>
            <person name="McCowan C."/>
            <person name="Montmayeur A."/>
            <person name="Murphy C."/>
            <person name="Neiman D."/>
            <person name="Pearson M."/>
            <person name="Priest M."/>
            <person name="Roberts A."/>
            <person name="Saif S."/>
            <person name="Shea T."/>
            <person name="Sisk P."/>
            <person name="Sykes S."/>
            <person name="Wortman J."/>
            <person name="Nusbaum C."/>
            <person name="Birren B."/>
        </authorList>
    </citation>
    <scope>NUCLEOTIDE SEQUENCE [LARGE SCALE GENOMIC DNA]</scope>
    <source>
        <strain evidence="2">race PST-78</strain>
    </source>
</reference>
<dbReference type="AlphaFoldDB" id="A0A0L0V763"/>